<evidence type="ECO:0000256" key="4">
    <source>
        <dbReference type="HAMAP-Rule" id="MF_00514"/>
    </source>
</evidence>
<accession>A0ABZ2J6M4</accession>
<keyword evidence="3 4" id="KW-0687">Ribonucleoprotein</keyword>
<evidence type="ECO:0000313" key="7">
    <source>
        <dbReference type="Proteomes" id="UP001375370"/>
    </source>
</evidence>
<dbReference type="PRINTS" id="PR00064">
    <property type="entry name" value="RIBOSOMALL35"/>
</dbReference>
<keyword evidence="2 4" id="KW-0689">Ribosomal protein</keyword>
<dbReference type="RefSeq" id="WP_338737449.1">
    <property type="nucleotide sequence ID" value="NZ_CP146612.1"/>
</dbReference>
<dbReference type="HAMAP" id="MF_00514">
    <property type="entry name" value="Ribosomal_bL35"/>
    <property type="match status" value="1"/>
</dbReference>
<evidence type="ECO:0000313" key="6">
    <source>
        <dbReference type="EMBL" id="WWX25309.1"/>
    </source>
</evidence>
<comment type="similarity">
    <text evidence="1 4 5">Belongs to the bacterial ribosomal protein bL35 family.</text>
</comment>
<name>A0ABZ2J6M4_9CHLR</name>
<evidence type="ECO:0000256" key="3">
    <source>
        <dbReference type="ARBA" id="ARBA00023274"/>
    </source>
</evidence>
<evidence type="ECO:0000256" key="2">
    <source>
        <dbReference type="ARBA" id="ARBA00022980"/>
    </source>
</evidence>
<keyword evidence="7" id="KW-1185">Reference proteome</keyword>
<dbReference type="InterPro" id="IPR037229">
    <property type="entry name" value="Ribosomal_bL35_sf"/>
</dbReference>
<dbReference type="SUPFAM" id="SSF143034">
    <property type="entry name" value="L35p-like"/>
    <property type="match status" value="1"/>
</dbReference>
<dbReference type="GO" id="GO:0005840">
    <property type="term" value="C:ribosome"/>
    <property type="evidence" value="ECO:0007669"/>
    <property type="project" value="UniProtKB-KW"/>
</dbReference>
<dbReference type="Proteomes" id="UP001375370">
    <property type="component" value="Chromosome"/>
</dbReference>
<reference evidence="6 7" key="1">
    <citation type="submission" date="2024-03" db="EMBL/GenBank/DDBJ databases">
        <title>A Dehalogenimonas Isolated from Estuarine Sediments Dihaloeliminates Chlorinated Alkanes.</title>
        <authorList>
            <person name="Yang Y."/>
            <person name="Wang H."/>
        </authorList>
    </citation>
    <scope>NUCLEOTIDE SEQUENCE [LARGE SCALE GENOMIC DNA]</scope>
    <source>
        <strain evidence="6 7">W</strain>
    </source>
</reference>
<dbReference type="EMBL" id="CP146612">
    <property type="protein sequence ID" value="WWX25309.1"/>
    <property type="molecule type" value="Genomic_DNA"/>
</dbReference>
<sequence length="67" mass="7763">MPKLKTHKGAQNRFKFTGNGKMMRVKGPKSHLRRNKSARTRRLFDEMIPVAKVDVQRLSRLVPYGTP</sequence>
<evidence type="ECO:0000256" key="1">
    <source>
        <dbReference type="ARBA" id="ARBA00006598"/>
    </source>
</evidence>
<dbReference type="PANTHER" id="PTHR33343">
    <property type="entry name" value="54S RIBOSOMAL PROTEIN BL35M"/>
    <property type="match status" value="1"/>
</dbReference>
<protein>
    <recommendedName>
        <fullName evidence="4">Large ribosomal subunit protein bL35</fullName>
    </recommendedName>
</protein>
<dbReference type="Gene3D" id="4.10.410.60">
    <property type="match status" value="1"/>
</dbReference>
<dbReference type="Pfam" id="PF01632">
    <property type="entry name" value="Ribosomal_L35p"/>
    <property type="match status" value="1"/>
</dbReference>
<dbReference type="NCBIfam" id="TIGR00001">
    <property type="entry name" value="rpmI_bact"/>
    <property type="match status" value="1"/>
</dbReference>
<dbReference type="PANTHER" id="PTHR33343:SF1">
    <property type="entry name" value="LARGE RIBOSOMAL SUBUNIT PROTEIN BL35M"/>
    <property type="match status" value="1"/>
</dbReference>
<dbReference type="InterPro" id="IPR021137">
    <property type="entry name" value="Ribosomal_bL35-like"/>
</dbReference>
<gene>
    <name evidence="4 6" type="primary">rpmI</name>
    <name evidence="6" type="ORF">V8247_08660</name>
</gene>
<organism evidence="6 7">
    <name type="scientific">Candidatus Dehalogenimonas loeffleri</name>
    <dbReference type="NCBI Taxonomy" id="3127115"/>
    <lineage>
        <taxon>Bacteria</taxon>
        <taxon>Bacillati</taxon>
        <taxon>Chloroflexota</taxon>
        <taxon>Dehalococcoidia</taxon>
        <taxon>Dehalococcoidales</taxon>
        <taxon>Dehalococcoidaceae</taxon>
        <taxon>Dehalogenimonas</taxon>
    </lineage>
</organism>
<proteinExistence type="inferred from homology"/>
<evidence type="ECO:0000256" key="5">
    <source>
        <dbReference type="RuleBase" id="RU000568"/>
    </source>
</evidence>
<dbReference type="InterPro" id="IPR001706">
    <property type="entry name" value="Ribosomal_bL35"/>
</dbReference>